<keyword evidence="6" id="KW-0902">Two-component regulatory system</keyword>
<sequence>MTQSIRVLLVDDDRAFTETAVERLEEAARPFDVTAVERADEALDRLDTGRVDCIVTGSRLPDRSGLWLLDAVRERHPEIPVILAARESEAVAQRAIDAGAAEFLRKGAPDQYALLTHRIDDAVGSAGPVDRGSPGAVERVDGGGTVEPVDEAAERAGEVDWPRLVVEHMSEGVYVVDGDYRFRFADHRMDRPPTAIHGGLEGERLSVLAETGVLEPEDVRRVTEAVDAVVGGEAAERHVEFESPVESPTRAVDLRAVPVDAGGAERFALLTTRDVTERRDRERELARYETLVQEVTDIVTVIDEAGIVEYQSPAAEHVLGYDPDDLVGESAFEHVHPEDRERVAEQFAALVERPGSTEGIEFRIRTAAGEWRWLESKATNRTETAFEGYVVTSRDVTERVRREERLSALHEATRAFMEAPDRESVAERAVETARDVLDMPVNGLWFYEPETDALEPAAVTAEAADLLGAAPTYDSGESLSWEAFQSGEVRVYDDLSTAEGLLNPDTPISSELILPLGEHGVLNLGATTEQAFDEMDVSLARILANTTEAALARADRESELRRRREELSRQNERLEEFASIVSHDLRNPLNVLAGCLEMIDTDDDEALDLCERSVERMEQLIEDILTLTRQGERVDAVEPVDIEGVARTSWATVATGDATLDVDAGTVVEADESRLRQLFENLFRNAVEHGSTSPASQAQQDAVEHAGDGVTVRVGALDGEPGFFVEDDGPGIPADQRDQVFESGFSTASGGTGLGLSIVAQTADAHGWDVRATDADGDGSGARFEVVGVDEA</sequence>
<evidence type="ECO:0000256" key="4">
    <source>
        <dbReference type="ARBA" id="ARBA00022679"/>
    </source>
</evidence>
<dbReference type="RefSeq" id="WP_179920288.1">
    <property type="nucleotide sequence ID" value="NZ_CP058909.1"/>
</dbReference>
<dbReference type="Pfam" id="PF00512">
    <property type="entry name" value="HisKA"/>
    <property type="match status" value="1"/>
</dbReference>
<dbReference type="SUPFAM" id="SSF55785">
    <property type="entry name" value="PYP-like sensor domain (PAS domain)"/>
    <property type="match status" value="1"/>
</dbReference>
<dbReference type="SUPFAM" id="SSF55781">
    <property type="entry name" value="GAF domain-like"/>
    <property type="match status" value="1"/>
</dbReference>
<dbReference type="InterPro" id="IPR013656">
    <property type="entry name" value="PAS_4"/>
</dbReference>
<dbReference type="InterPro" id="IPR004358">
    <property type="entry name" value="Sig_transdc_His_kin-like_C"/>
</dbReference>
<evidence type="ECO:0000259" key="10">
    <source>
        <dbReference type="PROSITE" id="PS50110"/>
    </source>
</evidence>
<dbReference type="Gene3D" id="3.40.50.2300">
    <property type="match status" value="1"/>
</dbReference>
<dbReference type="Gene3D" id="3.30.450.40">
    <property type="match status" value="1"/>
</dbReference>
<evidence type="ECO:0000256" key="8">
    <source>
        <dbReference type="SAM" id="MobiDB-lite"/>
    </source>
</evidence>
<dbReference type="CDD" id="cd00156">
    <property type="entry name" value="REC"/>
    <property type="match status" value="1"/>
</dbReference>
<dbReference type="InterPro" id="IPR000014">
    <property type="entry name" value="PAS"/>
</dbReference>
<dbReference type="SUPFAM" id="SSF52172">
    <property type="entry name" value="CheY-like"/>
    <property type="match status" value="1"/>
</dbReference>
<dbReference type="InterPro" id="IPR003594">
    <property type="entry name" value="HATPase_dom"/>
</dbReference>
<dbReference type="InterPro" id="IPR013655">
    <property type="entry name" value="PAS_fold_3"/>
</dbReference>
<evidence type="ECO:0000256" key="5">
    <source>
        <dbReference type="ARBA" id="ARBA00022777"/>
    </source>
</evidence>
<comment type="catalytic activity">
    <reaction evidence="1">
        <text>ATP + protein L-histidine = ADP + protein N-phospho-L-histidine.</text>
        <dbReference type="EC" id="2.7.13.3"/>
    </reaction>
</comment>
<dbReference type="InterPro" id="IPR029016">
    <property type="entry name" value="GAF-like_dom_sf"/>
</dbReference>
<dbReference type="OrthoDB" id="8127at2157"/>
<dbReference type="Gene3D" id="1.10.287.130">
    <property type="match status" value="1"/>
</dbReference>
<dbReference type="Pfam" id="PF08447">
    <property type="entry name" value="PAS_3"/>
    <property type="match status" value="1"/>
</dbReference>
<dbReference type="SUPFAM" id="SSF47384">
    <property type="entry name" value="Homodimeric domain of signal transducing histidine kinase"/>
    <property type="match status" value="1"/>
</dbReference>
<dbReference type="Pfam" id="PF08448">
    <property type="entry name" value="PAS_4"/>
    <property type="match status" value="1"/>
</dbReference>
<dbReference type="EC" id="2.7.13.3" evidence="2"/>
<feature type="domain" description="Histidine kinase" evidence="9">
    <location>
        <begin position="580"/>
        <end position="786"/>
    </location>
</feature>
<comment type="caution">
    <text evidence="7">Lacks conserved residue(s) required for the propagation of feature annotation.</text>
</comment>
<dbReference type="PROSITE" id="PS50109">
    <property type="entry name" value="HIS_KIN"/>
    <property type="match status" value="1"/>
</dbReference>
<dbReference type="KEGG" id="hpel:HZS54_01910"/>
<reference evidence="13 14" key="1">
    <citation type="submission" date="2020-07" db="EMBL/GenBank/DDBJ databases">
        <title>Halosimplex litoreum sp. nov. and Halosimplex rubrum sp. nov., isolated from different salt environments.</title>
        <authorList>
            <person name="Cui H."/>
        </authorList>
    </citation>
    <scope>NUCLEOTIDE SEQUENCE [LARGE SCALE GENOMIC DNA]</scope>
    <source>
        <strain evidence="13 14">R2</strain>
    </source>
</reference>
<dbReference type="SMART" id="SM00091">
    <property type="entry name" value="PAS"/>
    <property type="match status" value="2"/>
</dbReference>
<dbReference type="SMART" id="SM00388">
    <property type="entry name" value="HisKA"/>
    <property type="match status" value="1"/>
</dbReference>
<dbReference type="PRINTS" id="PR00344">
    <property type="entry name" value="BCTRLSENSOR"/>
</dbReference>
<keyword evidence="4" id="KW-0808">Transferase</keyword>
<dbReference type="InterPro" id="IPR003018">
    <property type="entry name" value="GAF"/>
</dbReference>
<dbReference type="Pfam" id="PF00072">
    <property type="entry name" value="Response_reg"/>
    <property type="match status" value="1"/>
</dbReference>
<evidence type="ECO:0000256" key="6">
    <source>
        <dbReference type="ARBA" id="ARBA00023012"/>
    </source>
</evidence>
<dbReference type="GeneID" id="56081305"/>
<dbReference type="InterPro" id="IPR000700">
    <property type="entry name" value="PAS-assoc_C"/>
</dbReference>
<dbReference type="AlphaFoldDB" id="A0A7D5PD46"/>
<dbReference type="CDD" id="cd00082">
    <property type="entry name" value="HisKA"/>
    <property type="match status" value="1"/>
</dbReference>
<accession>A0A7D5PD46</accession>
<dbReference type="Gene3D" id="3.30.565.10">
    <property type="entry name" value="Histidine kinase-like ATPase, C-terminal domain"/>
    <property type="match status" value="1"/>
</dbReference>
<feature type="domain" description="PAS" evidence="11">
    <location>
        <begin position="284"/>
        <end position="354"/>
    </location>
</feature>
<feature type="domain" description="Response regulatory" evidence="10">
    <location>
        <begin position="6"/>
        <end position="121"/>
    </location>
</feature>
<organism evidence="13 14">
    <name type="scientific">Halosimplex pelagicum</name>
    <dbReference type="NCBI Taxonomy" id="869886"/>
    <lineage>
        <taxon>Archaea</taxon>
        <taxon>Methanobacteriati</taxon>
        <taxon>Methanobacteriota</taxon>
        <taxon>Stenosarchaea group</taxon>
        <taxon>Halobacteria</taxon>
        <taxon>Halobacteriales</taxon>
        <taxon>Haloarculaceae</taxon>
        <taxon>Halosimplex</taxon>
    </lineage>
</organism>
<dbReference type="PANTHER" id="PTHR43711:SF1">
    <property type="entry name" value="HISTIDINE KINASE 1"/>
    <property type="match status" value="1"/>
</dbReference>
<evidence type="ECO:0000259" key="9">
    <source>
        <dbReference type="PROSITE" id="PS50109"/>
    </source>
</evidence>
<evidence type="ECO:0000313" key="13">
    <source>
        <dbReference type="EMBL" id="QLH80460.1"/>
    </source>
</evidence>
<evidence type="ECO:0000256" key="2">
    <source>
        <dbReference type="ARBA" id="ARBA00012438"/>
    </source>
</evidence>
<dbReference type="InterPro" id="IPR011006">
    <property type="entry name" value="CheY-like_superfamily"/>
</dbReference>
<dbReference type="InterPro" id="IPR003661">
    <property type="entry name" value="HisK_dim/P_dom"/>
</dbReference>
<evidence type="ECO:0000313" key="14">
    <source>
        <dbReference type="Proteomes" id="UP000509346"/>
    </source>
</evidence>
<keyword evidence="3" id="KW-0597">Phosphoprotein</keyword>
<dbReference type="SMART" id="SM00065">
    <property type="entry name" value="GAF"/>
    <property type="match status" value="1"/>
</dbReference>
<evidence type="ECO:0000256" key="1">
    <source>
        <dbReference type="ARBA" id="ARBA00000085"/>
    </source>
</evidence>
<dbReference type="SMART" id="SM00387">
    <property type="entry name" value="HATPase_c"/>
    <property type="match status" value="1"/>
</dbReference>
<dbReference type="Gene3D" id="3.30.450.20">
    <property type="entry name" value="PAS domain"/>
    <property type="match status" value="2"/>
</dbReference>
<name>A0A7D5PD46_9EURY</name>
<dbReference type="InterPro" id="IPR005467">
    <property type="entry name" value="His_kinase_dom"/>
</dbReference>
<keyword evidence="5" id="KW-0418">Kinase</keyword>
<keyword evidence="14" id="KW-1185">Reference proteome</keyword>
<dbReference type="EMBL" id="CP058909">
    <property type="protein sequence ID" value="QLH80460.1"/>
    <property type="molecule type" value="Genomic_DNA"/>
</dbReference>
<dbReference type="InterPro" id="IPR050736">
    <property type="entry name" value="Sensor_HK_Regulatory"/>
</dbReference>
<dbReference type="CDD" id="cd00075">
    <property type="entry name" value="HATPase"/>
    <property type="match status" value="1"/>
</dbReference>
<proteinExistence type="predicted"/>
<dbReference type="NCBIfam" id="TIGR00229">
    <property type="entry name" value="sensory_box"/>
    <property type="match status" value="1"/>
</dbReference>
<dbReference type="InterPro" id="IPR001789">
    <property type="entry name" value="Sig_transdc_resp-reg_receiver"/>
</dbReference>
<dbReference type="PANTHER" id="PTHR43711">
    <property type="entry name" value="TWO-COMPONENT HISTIDINE KINASE"/>
    <property type="match status" value="1"/>
</dbReference>
<dbReference type="SMART" id="SM00448">
    <property type="entry name" value="REC"/>
    <property type="match status" value="1"/>
</dbReference>
<dbReference type="Proteomes" id="UP000509346">
    <property type="component" value="Chromosome"/>
</dbReference>
<dbReference type="SUPFAM" id="SSF55874">
    <property type="entry name" value="ATPase domain of HSP90 chaperone/DNA topoisomerase II/histidine kinase"/>
    <property type="match status" value="1"/>
</dbReference>
<gene>
    <name evidence="13" type="ORF">HZS54_01910</name>
</gene>
<dbReference type="InterPro" id="IPR035965">
    <property type="entry name" value="PAS-like_dom_sf"/>
</dbReference>
<dbReference type="InterPro" id="IPR036097">
    <property type="entry name" value="HisK_dim/P_sf"/>
</dbReference>
<dbReference type="PROSITE" id="PS50110">
    <property type="entry name" value="RESPONSE_REGULATORY"/>
    <property type="match status" value="1"/>
</dbReference>
<dbReference type="Pfam" id="PF13185">
    <property type="entry name" value="GAF_2"/>
    <property type="match status" value="1"/>
</dbReference>
<evidence type="ECO:0000256" key="7">
    <source>
        <dbReference type="PROSITE-ProRule" id="PRU00169"/>
    </source>
</evidence>
<protein>
    <recommendedName>
        <fullName evidence="2">histidine kinase</fullName>
        <ecNumber evidence="2">2.7.13.3</ecNumber>
    </recommendedName>
</protein>
<feature type="domain" description="PAC" evidence="12">
    <location>
        <begin position="358"/>
        <end position="408"/>
    </location>
</feature>
<dbReference type="PROSITE" id="PS50112">
    <property type="entry name" value="PAS"/>
    <property type="match status" value="1"/>
</dbReference>
<evidence type="ECO:0000256" key="3">
    <source>
        <dbReference type="ARBA" id="ARBA00022553"/>
    </source>
</evidence>
<evidence type="ECO:0000259" key="11">
    <source>
        <dbReference type="PROSITE" id="PS50112"/>
    </source>
</evidence>
<dbReference type="CDD" id="cd00130">
    <property type="entry name" value="PAS"/>
    <property type="match status" value="1"/>
</dbReference>
<evidence type="ECO:0000259" key="12">
    <source>
        <dbReference type="PROSITE" id="PS50113"/>
    </source>
</evidence>
<dbReference type="Pfam" id="PF02518">
    <property type="entry name" value="HATPase_c"/>
    <property type="match status" value="1"/>
</dbReference>
<dbReference type="InterPro" id="IPR036890">
    <property type="entry name" value="HATPase_C_sf"/>
</dbReference>
<feature type="region of interest" description="Disordered" evidence="8">
    <location>
        <begin position="125"/>
        <end position="145"/>
    </location>
</feature>
<dbReference type="GO" id="GO:0000155">
    <property type="term" value="F:phosphorelay sensor kinase activity"/>
    <property type="evidence" value="ECO:0007669"/>
    <property type="project" value="InterPro"/>
</dbReference>
<dbReference type="PROSITE" id="PS50113">
    <property type="entry name" value="PAC"/>
    <property type="match status" value="1"/>
</dbReference>